<comment type="catalytic activity">
    <reaction evidence="4">
        <text>N-terminal N-formyl-L-methionyl-[peptide] + H2O = N-terminal L-methionyl-[peptide] + formate</text>
        <dbReference type="Rhea" id="RHEA:24420"/>
        <dbReference type="Rhea" id="RHEA-COMP:10639"/>
        <dbReference type="Rhea" id="RHEA-COMP:10640"/>
        <dbReference type="ChEBI" id="CHEBI:15377"/>
        <dbReference type="ChEBI" id="CHEBI:15740"/>
        <dbReference type="ChEBI" id="CHEBI:49298"/>
        <dbReference type="ChEBI" id="CHEBI:64731"/>
        <dbReference type="EC" id="3.5.1.88"/>
    </reaction>
</comment>
<dbReference type="GO" id="GO:0046872">
    <property type="term" value="F:metal ion binding"/>
    <property type="evidence" value="ECO:0007669"/>
    <property type="project" value="UniProtKB-KW"/>
</dbReference>
<dbReference type="Proteomes" id="UP000500961">
    <property type="component" value="Chromosome"/>
</dbReference>
<dbReference type="AlphaFoldDB" id="A0A7D3XYB5"/>
<dbReference type="RefSeq" id="WP_173072571.1">
    <property type="nucleotide sequence ID" value="NZ_CP041345.1"/>
</dbReference>
<dbReference type="InterPro" id="IPR036821">
    <property type="entry name" value="Peptide_deformylase_sf"/>
</dbReference>
<sequence>MIRTVYIYGSPVLRKVAQNITPDYPELDKLIDDMYETMSNSDGIGLAAPQIGLSIRLFVVDGTPLAEDDPTLKDFKKVFINAQIVERFGEKTIYNEGCLSLPGLHEDVERESKIRIRYVDQNFKEHEEEYEGMAARIIQHEYDHLDGILFTDRVSPIRKQLLRSKLNAIAKGKFSASYKCKIGK</sequence>
<dbReference type="GO" id="GO:0006412">
    <property type="term" value="P:translation"/>
    <property type="evidence" value="ECO:0007669"/>
    <property type="project" value="UniProtKB-UniRule"/>
</dbReference>
<feature type="binding site" evidence="4">
    <location>
        <position position="144"/>
    </location>
    <ligand>
        <name>Fe cation</name>
        <dbReference type="ChEBI" id="CHEBI:24875"/>
    </ligand>
</feature>
<keyword evidence="6" id="KW-1185">Reference proteome</keyword>
<evidence type="ECO:0000313" key="6">
    <source>
        <dbReference type="Proteomes" id="UP000500961"/>
    </source>
</evidence>
<evidence type="ECO:0000256" key="3">
    <source>
        <dbReference type="ARBA" id="ARBA00022801"/>
    </source>
</evidence>
<feature type="binding site" evidence="4">
    <location>
        <position position="140"/>
    </location>
    <ligand>
        <name>Fe cation</name>
        <dbReference type="ChEBI" id="CHEBI:24875"/>
    </ligand>
</feature>
<dbReference type="EC" id="3.5.1.88" evidence="4"/>
<dbReference type="PRINTS" id="PR01576">
    <property type="entry name" value="PDEFORMYLASE"/>
</dbReference>
<dbReference type="EMBL" id="CP041345">
    <property type="protein sequence ID" value="QKG79053.1"/>
    <property type="molecule type" value="Genomic_DNA"/>
</dbReference>
<feature type="binding site" evidence="4">
    <location>
        <position position="98"/>
    </location>
    <ligand>
        <name>Fe cation</name>
        <dbReference type="ChEBI" id="CHEBI:24875"/>
    </ligand>
</feature>
<dbReference type="InterPro" id="IPR023635">
    <property type="entry name" value="Peptide_deformylase"/>
</dbReference>
<dbReference type="Pfam" id="PF01327">
    <property type="entry name" value="Pep_deformylase"/>
    <property type="match status" value="1"/>
</dbReference>
<feature type="active site" evidence="4">
    <location>
        <position position="141"/>
    </location>
</feature>
<dbReference type="Gene3D" id="3.90.45.10">
    <property type="entry name" value="Peptide deformylase"/>
    <property type="match status" value="1"/>
</dbReference>
<evidence type="ECO:0000256" key="1">
    <source>
        <dbReference type="ARBA" id="ARBA00010759"/>
    </source>
</evidence>
<dbReference type="CDD" id="cd00487">
    <property type="entry name" value="Pep_deformylase"/>
    <property type="match status" value="1"/>
</dbReference>
<dbReference type="PANTHER" id="PTHR10458:SF22">
    <property type="entry name" value="PEPTIDE DEFORMYLASE"/>
    <property type="match status" value="1"/>
</dbReference>
<protein>
    <recommendedName>
        <fullName evidence="4">Peptide deformylase</fullName>
        <shortName evidence="4">PDF</shortName>
        <ecNumber evidence="4">3.5.1.88</ecNumber>
    </recommendedName>
    <alternativeName>
        <fullName evidence="4">Polypeptide deformylase</fullName>
    </alternativeName>
</protein>
<keyword evidence="4" id="KW-0648">Protein biosynthesis</keyword>
<dbReference type="PIRSF" id="PIRSF004749">
    <property type="entry name" value="Pep_def"/>
    <property type="match status" value="1"/>
</dbReference>
<dbReference type="GO" id="GO:0042586">
    <property type="term" value="F:peptide deformylase activity"/>
    <property type="evidence" value="ECO:0007669"/>
    <property type="project" value="UniProtKB-UniRule"/>
</dbReference>
<dbReference type="SUPFAM" id="SSF56420">
    <property type="entry name" value="Peptide deformylase"/>
    <property type="match status" value="1"/>
</dbReference>
<dbReference type="KEGG" id="ttz:FHG85_01830"/>
<organism evidence="5 6">
    <name type="scientific">Tenuifilum thalassicum</name>
    <dbReference type="NCBI Taxonomy" id="2590900"/>
    <lineage>
        <taxon>Bacteria</taxon>
        <taxon>Pseudomonadati</taxon>
        <taxon>Bacteroidota</taxon>
        <taxon>Bacteroidia</taxon>
        <taxon>Bacteroidales</taxon>
        <taxon>Tenuifilaceae</taxon>
        <taxon>Tenuifilum</taxon>
    </lineage>
</organism>
<evidence type="ECO:0000313" key="5">
    <source>
        <dbReference type="EMBL" id="QKG79053.1"/>
    </source>
</evidence>
<dbReference type="PANTHER" id="PTHR10458">
    <property type="entry name" value="PEPTIDE DEFORMYLASE"/>
    <property type="match status" value="1"/>
</dbReference>
<reference evidence="5 6" key="1">
    <citation type="submission" date="2019-07" db="EMBL/GenBank/DDBJ databases">
        <title>Thalassofilum flectens gen. nov., sp. nov., a novel moderate thermophilic anaerobe from a shallow sea hot spring in Kunashir Island (Russia), representing a new family in the order Bacteroidales, and proposal of Thalassofilacea fam. nov.</title>
        <authorList>
            <person name="Kochetkova T.V."/>
            <person name="Podosokorskaya O.A."/>
            <person name="Novikov A."/>
            <person name="Elcheninov A.G."/>
            <person name="Toshchakov S.V."/>
            <person name="Kublanov I.V."/>
        </authorList>
    </citation>
    <scope>NUCLEOTIDE SEQUENCE [LARGE SCALE GENOMIC DNA]</scope>
    <source>
        <strain evidence="5 6">38-H</strain>
    </source>
</reference>
<name>A0A7D3XYB5_9BACT</name>
<gene>
    <name evidence="4 5" type="primary">def</name>
    <name evidence="5" type="ORF">FHG85_01830</name>
</gene>
<proteinExistence type="inferred from homology"/>
<accession>A0A7D3XYB5</accession>
<evidence type="ECO:0000256" key="2">
    <source>
        <dbReference type="ARBA" id="ARBA00022723"/>
    </source>
</evidence>
<comment type="function">
    <text evidence="4">Removes the formyl group from the N-terminal Met of newly synthesized proteins. Requires at least a dipeptide for an efficient rate of reaction. N-terminal L-methionine is a prerequisite for activity but the enzyme has broad specificity at other positions.</text>
</comment>
<comment type="similarity">
    <text evidence="1 4">Belongs to the polypeptide deformylase family.</text>
</comment>
<dbReference type="NCBIfam" id="NF001159">
    <property type="entry name" value="PRK00150.1-3"/>
    <property type="match status" value="1"/>
</dbReference>
<keyword evidence="3 4" id="KW-0378">Hydrolase</keyword>
<dbReference type="NCBIfam" id="TIGR00079">
    <property type="entry name" value="pept_deformyl"/>
    <property type="match status" value="1"/>
</dbReference>
<dbReference type="HAMAP" id="MF_00163">
    <property type="entry name" value="Pep_deformylase"/>
    <property type="match status" value="1"/>
</dbReference>
<evidence type="ECO:0000256" key="4">
    <source>
        <dbReference type="HAMAP-Rule" id="MF_00163"/>
    </source>
</evidence>
<keyword evidence="4" id="KW-0408">Iron</keyword>
<keyword evidence="2 4" id="KW-0479">Metal-binding</keyword>
<comment type="cofactor">
    <cofactor evidence="4">
        <name>Fe(2+)</name>
        <dbReference type="ChEBI" id="CHEBI:29033"/>
    </cofactor>
    <text evidence="4">Binds 1 Fe(2+) ion.</text>
</comment>